<evidence type="ECO:0000256" key="3">
    <source>
        <dbReference type="ARBA" id="ARBA00022692"/>
    </source>
</evidence>
<gene>
    <name evidence="9" type="ORF">NGM99_13325</name>
</gene>
<evidence type="ECO:0000256" key="7">
    <source>
        <dbReference type="SAM" id="Phobius"/>
    </source>
</evidence>
<dbReference type="InterPro" id="IPR027417">
    <property type="entry name" value="P-loop_NTPase"/>
</dbReference>
<feature type="coiled-coil region" evidence="6">
    <location>
        <begin position="292"/>
        <end position="400"/>
    </location>
</feature>
<dbReference type="InterPro" id="IPR005700">
    <property type="entry name" value="EPS_ExoP-like"/>
</dbReference>
<comment type="subcellular location">
    <subcellularLocation>
        <location evidence="1">Cell membrane</location>
        <topology evidence="1">Multi-pass membrane protein</topology>
    </subcellularLocation>
</comment>
<keyword evidence="3 7" id="KW-0812">Transmembrane</keyword>
<proteinExistence type="predicted"/>
<name>A0ABT1C9B4_9HYPH</name>
<protein>
    <submittedName>
        <fullName evidence="9">Wzz/FepE/Etk N-terminal domain-containing protein</fullName>
    </submittedName>
</protein>
<keyword evidence="4 7" id="KW-1133">Transmembrane helix</keyword>
<dbReference type="Proteomes" id="UP001205906">
    <property type="component" value="Unassembled WGS sequence"/>
</dbReference>
<dbReference type="EMBL" id="JAMXQS010000006">
    <property type="protein sequence ID" value="MCO6050761.1"/>
    <property type="molecule type" value="Genomic_DNA"/>
</dbReference>
<keyword evidence="6" id="KW-0175">Coiled coil</keyword>
<dbReference type="InterPro" id="IPR050445">
    <property type="entry name" value="Bact_polysacc_biosynth/exp"/>
</dbReference>
<dbReference type="Pfam" id="PF02706">
    <property type="entry name" value="Wzz"/>
    <property type="match status" value="1"/>
</dbReference>
<feature type="domain" description="Polysaccharide chain length determinant N-terminal" evidence="8">
    <location>
        <begin position="12"/>
        <end position="105"/>
    </location>
</feature>
<evidence type="ECO:0000256" key="6">
    <source>
        <dbReference type="SAM" id="Coils"/>
    </source>
</evidence>
<dbReference type="InterPro" id="IPR003856">
    <property type="entry name" value="LPS_length_determ_N"/>
</dbReference>
<keyword evidence="2" id="KW-1003">Cell membrane</keyword>
<dbReference type="Gene3D" id="3.40.50.300">
    <property type="entry name" value="P-loop containing nucleotide triphosphate hydrolases"/>
    <property type="match status" value="1"/>
</dbReference>
<evidence type="ECO:0000313" key="9">
    <source>
        <dbReference type="EMBL" id="MCO6050761.1"/>
    </source>
</evidence>
<reference evidence="9 10" key="1">
    <citation type="submission" date="2022-06" db="EMBL/GenBank/DDBJ databases">
        <title>Mesorhizobium sp. strain RP14 Genome sequencing and assembly.</title>
        <authorList>
            <person name="Kim I."/>
        </authorList>
    </citation>
    <scope>NUCLEOTIDE SEQUENCE [LARGE SCALE GENOMIC DNA]</scope>
    <source>
        <strain evidence="10">RP14(2022)</strain>
    </source>
</reference>
<evidence type="ECO:0000256" key="4">
    <source>
        <dbReference type="ARBA" id="ARBA00022989"/>
    </source>
</evidence>
<feature type="transmembrane region" description="Helical" evidence="7">
    <location>
        <begin position="435"/>
        <end position="455"/>
    </location>
</feature>
<accession>A0ABT1C9B4</accession>
<sequence>MSRVQSNTADLDVDLRTLFGSLLRRWKRVLGVSVVVAAGTYGLASLATPQFRSETRLTIEGRESAFTRPNTATQAEPQPMDAEGITTQVELIGSSSILRKVADDLNLQTRDEFDEARNPSAVSKFLIETGLRTDPASMPVEERVLQKMRDKLSVFRVEGSRVIVVQFSSEDPEVARNVSSAIANAYLDVQRDTKLSSNTDATTWLEPEIAKLTGEVKEAEAKVAQYRAQSDLLIGQNNSVLATQQLSELSTELSRVRAARSSAEASAASVRTALQQGRSLDSIPEVLQSPLIQRLRERQVQLKTDIADLSTTLLENHPRVRSLRSQLGDLDGQIRAEAQNVLRSLANEADTAKLRENELVAQLNAQKDAAAKAGEQEVELRALEREANAKRDLLESYLGRFREASSRRDGNYLPADARVFSPATTPIEPYFPKKVPITVAAFVASLLLMSVLTLLSELFSGRAMRPARSAYSEPVDDVIAAAPPVATAEPVAPLALPAPRPQEATPVATTQVPEPKSGEIGIVRAAQRLVTGGTSRAVVISPEGDEAAAVSVLVAREVADTGLRVLLLDLSSSGAASRPMLDGVGFPGITNLLAAEAQFTDVIRAEHYSDCHVIPIGTADAAKAMRAADRLPIIMSSLTTAYDLVVVECGPIDAEGIERLVGEETSVLVSVLSSEDESVTKTVLDLKERGYEPLLVTPAGYRAPLPPKTDRDAA</sequence>
<dbReference type="PANTHER" id="PTHR32309:SF13">
    <property type="entry name" value="FERRIC ENTEROBACTIN TRANSPORT PROTEIN FEPE"/>
    <property type="match status" value="1"/>
</dbReference>
<keyword evidence="5 7" id="KW-0472">Membrane</keyword>
<feature type="coiled-coil region" evidence="6">
    <location>
        <begin position="209"/>
        <end position="236"/>
    </location>
</feature>
<dbReference type="NCBIfam" id="TIGR01005">
    <property type="entry name" value="eps_transp_fam"/>
    <property type="match status" value="1"/>
</dbReference>
<dbReference type="PANTHER" id="PTHR32309">
    <property type="entry name" value="TYROSINE-PROTEIN KINASE"/>
    <property type="match status" value="1"/>
</dbReference>
<organism evidence="9 10">
    <name type="scientific">Mesorhizobium liriopis</name>
    <dbReference type="NCBI Taxonomy" id="2953882"/>
    <lineage>
        <taxon>Bacteria</taxon>
        <taxon>Pseudomonadati</taxon>
        <taxon>Pseudomonadota</taxon>
        <taxon>Alphaproteobacteria</taxon>
        <taxon>Hyphomicrobiales</taxon>
        <taxon>Phyllobacteriaceae</taxon>
        <taxon>Mesorhizobium</taxon>
    </lineage>
</organism>
<dbReference type="RefSeq" id="WP_252819667.1">
    <property type="nucleotide sequence ID" value="NZ_JAMXQS010000006.1"/>
</dbReference>
<dbReference type="SUPFAM" id="SSF52540">
    <property type="entry name" value="P-loop containing nucleoside triphosphate hydrolases"/>
    <property type="match status" value="1"/>
</dbReference>
<feature type="transmembrane region" description="Helical" evidence="7">
    <location>
        <begin position="29"/>
        <end position="47"/>
    </location>
</feature>
<comment type="caution">
    <text evidence="9">The sequence shown here is derived from an EMBL/GenBank/DDBJ whole genome shotgun (WGS) entry which is preliminary data.</text>
</comment>
<evidence type="ECO:0000256" key="1">
    <source>
        <dbReference type="ARBA" id="ARBA00004651"/>
    </source>
</evidence>
<evidence type="ECO:0000259" key="8">
    <source>
        <dbReference type="Pfam" id="PF02706"/>
    </source>
</evidence>
<evidence type="ECO:0000256" key="5">
    <source>
        <dbReference type="ARBA" id="ARBA00023136"/>
    </source>
</evidence>
<evidence type="ECO:0000256" key="2">
    <source>
        <dbReference type="ARBA" id="ARBA00022475"/>
    </source>
</evidence>
<keyword evidence="10" id="KW-1185">Reference proteome</keyword>
<evidence type="ECO:0000313" key="10">
    <source>
        <dbReference type="Proteomes" id="UP001205906"/>
    </source>
</evidence>